<dbReference type="AlphaFoldDB" id="A0AA48L1B1"/>
<evidence type="ECO:0000313" key="6">
    <source>
        <dbReference type="Proteomes" id="UP001233271"/>
    </source>
</evidence>
<dbReference type="GeneID" id="85493201"/>
<dbReference type="PROSITE" id="PS50088">
    <property type="entry name" value="ANK_REPEAT"/>
    <property type="match status" value="1"/>
</dbReference>
<dbReference type="Pfam" id="PF00023">
    <property type="entry name" value="Ank"/>
    <property type="match status" value="1"/>
</dbReference>
<dbReference type="RefSeq" id="XP_060454596.1">
    <property type="nucleotide sequence ID" value="XM_060597732.1"/>
</dbReference>
<dbReference type="SUPFAM" id="SSF48403">
    <property type="entry name" value="Ankyrin repeat"/>
    <property type="match status" value="1"/>
</dbReference>
<evidence type="ECO:0000256" key="4">
    <source>
        <dbReference type="SAM" id="Phobius"/>
    </source>
</evidence>
<accession>A0AA48L1B1</accession>
<keyword evidence="1" id="KW-0677">Repeat</keyword>
<evidence type="ECO:0000313" key="5">
    <source>
        <dbReference type="EMBL" id="BEI89330.1"/>
    </source>
</evidence>
<dbReference type="SMART" id="SM00248">
    <property type="entry name" value="ANK"/>
    <property type="match status" value="3"/>
</dbReference>
<keyword evidence="4" id="KW-1133">Transmembrane helix</keyword>
<dbReference type="InterPro" id="IPR002110">
    <property type="entry name" value="Ankyrin_rpt"/>
</dbReference>
<evidence type="ECO:0000256" key="3">
    <source>
        <dbReference type="PROSITE-ProRule" id="PRU00023"/>
    </source>
</evidence>
<evidence type="ECO:0000256" key="2">
    <source>
        <dbReference type="ARBA" id="ARBA00023043"/>
    </source>
</evidence>
<dbReference type="PANTHER" id="PTHR24201">
    <property type="entry name" value="ANK_REP_REGION DOMAIN-CONTAINING PROTEIN"/>
    <property type="match status" value="1"/>
</dbReference>
<reference evidence="5" key="1">
    <citation type="journal article" date="2023" name="BMC Genomics">
        <title>Chromosome-level genome assemblies of Cutaneotrichosporon spp. (Trichosporonales, Basidiomycota) reveal imbalanced evolution between nucleotide sequences and chromosome synteny.</title>
        <authorList>
            <person name="Kobayashi Y."/>
            <person name="Kayamori A."/>
            <person name="Aoki K."/>
            <person name="Shiwa Y."/>
            <person name="Matsutani M."/>
            <person name="Fujita N."/>
            <person name="Sugita T."/>
            <person name="Iwasaki W."/>
            <person name="Tanaka N."/>
            <person name="Takashima M."/>
        </authorList>
    </citation>
    <scope>NUCLEOTIDE SEQUENCE</scope>
    <source>
        <strain evidence="5">HIS019</strain>
    </source>
</reference>
<dbReference type="InterPro" id="IPR050776">
    <property type="entry name" value="Ank_Repeat/CDKN_Inhibitor"/>
</dbReference>
<dbReference type="PROSITE" id="PS50297">
    <property type="entry name" value="ANK_REP_REGION"/>
    <property type="match status" value="1"/>
</dbReference>
<keyword evidence="4" id="KW-0472">Membrane</keyword>
<protein>
    <recommendedName>
        <fullName evidence="7">Ankyrin</fullName>
    </recommendedName>
</protein>
<dbReference type="Gene3D" id="1.25.40.20">
    <property type="entry name" value="Ankyrin repeat-containing domain"/>
    <property type="match status" value="1"/>
</dbReference>
<keyword evidence="4" id="KW-0812">Transmembrane</keyword>
<dbReference type="EMBL" id="AP028213">
    <property type="protein sequence ID" value="BEI89330.1"/>
    <property type="molecule type" value="Genomic_DNA"/>
</dbReference>
<organism evidence="5 6">
    <name type="scientific">Cutaneotrichosporon cavernicola</name>
    <dbReference type="NCBI Taxonomy" id="279322"/>
    <lineage>
        <taxon>Eukaryota</taxon>
        <taxon>Fungi</taxon>
        <taxon>Dikarya</taxon>
        <taxon>Basidiomycota</taxon>
        <taxon>Agaricomycotina</taxon>
        <taxon>Tremellomycetes</taxon>
        <taxon>Trichosporonales</taxon>
        <taxon>Trichosporonaceae</taxon>
        <taxon>Cutaneotrichosporon</taxon>
    </lineage>
</organism>
<dbReference type="InterPro" id="IPR036770">
    <property type="entry name" value="Ankyrin_rpt-contain_sf"/>
</dbReference>
<dbReference type="Pfam" id="PF12796">
    <property type="entry name" value="Ank_2"/>
    <property type="match status" value="1"/>
</dbReference>
<gene>
    <name evidence="5" type="ORF">CcaverHIS019_0206920</name>
</gene>
<dbReference type="Proteomes" id="UP001233271">
    <property type="component" value="Chromosome 2"/>
</dbReference>
<evidence type="ECO:0000256" key="1">
    <source>
        <dbReference type="ARBA" id="ARBA00022737"/>
    </source>
</evidence>
<evidence type="ECO:0008006" key="7">
    <source>
        <dbReference type="Google" id="ProtNLM"/>
    </source>
</evidence>
<feature type="repeat" description="ANK" evidence="3">
    <location>
        <begin position="107"/>
        <end position="139"/>
    </location>
</feature>
<proteinExistence type="predicted"/>
<keyword evidence="6" id="KW-1185">Reference proteome</keyword>
<keyword evidence="2 3" id="KW-0040">ANK repeat</keyword>
<dbReference type="KEGG" id="ccac:CcaHIS019_0206920"/>
<sequence>MPITPDEFLTNQFDDAFAAAVREHHDDKDTPNYDEAHLSLDEMASIPGLPITTYHLPEGTYAESTTSPTLRVSIIDAFHKAIGDKNTELVQAMVQRGIVSPDVPDINGKTPLADAVRAENLFMAKLLLDLGADVNLPEQRRTRLPLWREKKYSSCPPELNRTPLMLCAEGGHLAMLRLLMDAEADDSVIAPDGQIALRLASAAGHRNLVDALPSRRGGEWRRWKHHSEKAVHHAKMTGYGIYIFVKFFAWSLPKFFIWDLPKPLAKAIGRSLMDTGQALGRLGVKIGREMIRLPHHLKVAGEHLLVGLKRLPDALVRAGTALAALLKKLSLAVWQMIKATPHWVGKQVKAAAKAGRWCGRKIAAAPGAMWRTSKAFAKWTKRRAKDMAAFMLDIGRWLWRCIRAIPSALVIVGNWLKTSTTAIGRALTSLLAQPIALLHTAAMAVISLISRARNVTFRDLLNAFTALISAIIDLPRQIWGALRALHKVALEVVEKVFGGVGVIVYWIVWLIVQAAIFVPRKLGVILLVAGSSIKKGAHEVAVLINPKF</sequence>
<feature type="transmembrane region" description="Helical" evidence="4">
    <location>
        <begin position="422"/>
        <end position="448"/>
    </location>
</feature>
<name>A0AA48L1B1_9TREE</name>
<feature type="transmembrane region" description="Helical" evidence="4">
    <location>
        <begin position="499"/>
        <end position="518"/>
    </location>
</feature>